<name>A0A1I0N4I5_9RHOB</name>
<feature type="domain" description="SH3b" evidence="1">
    <location>
        <begin position="132"/>
        <end position="197"/>
    </location>
</feature>
<protein>
    <recommendedName>
        <fullName evidence="1">SH3b domain-containing protein</fullName>
    </recommendedName>
</protein>
<accession>A0A1I0N4I5</accession>
<dbReference type="PROSITE" id="PS51781">
    <property type="entry name" value="SH3B"/>
    <property type="match status" value="1"/>
</dbReference>
<dbReference type="Pfam" id="PF08239">
    <property type="entry name" value="SH3_3"/>
    <property type="match status" value="1"/>
</dbReference>
<evidence type="ECO:0000259" key="1">
    <source>
        <dbReference type="PROSITE" id="PS51781"/>
    </source>
</evidence>
<dbReference type="STRING" id="1173584.SAMN05444851_0553"/>
<dbReference type="EMBL" id="FOJB01000001">
    <property type="protein sequence ID" value="SEV96009.1"/>
    <property type="molecule type" value="Genomic_DNA"/>
</dbReference>
<organism evidence="2 3">
    <name type="scientific">Aliiroseovarius sediminilitoris</name>
    <dbReference type="NCBI Taxonomy" id="1173584"/>
    <lineage>
        <taxon>Bacteria</taxon>
        <taxon>Pseudomonadati</taxon>
        <taxon>Pseudomonadota</taxon>
        <taxon>Alphaproteobacteria</taxon>
        <taxon>Rhodobacterales</taxon>
        <taxon>Paracoccaceae</taxon>
        <taxon>Aliiroseovarius</taxon>
    </lineage>
</organism>
<dbReference type="Gene3D" id="2.30.30.40">
    <property type="entry name" value="SH3 Domains"/>
    <property type="match status" value="1"/>
</dbReference>
<keyword evidence="3" id="KW-1185">Reference proteome</keyword>
<sequence>MGIIKLSCLTVGALGVAMVHFGRDGDLPVDRIGREPTIAQDTIVPVSASLDAGISASPETAEGEIIATANAAPTVTPPVAAAPARLTVVPVTVENASAPQTPAERAEAAARQMASKITKPAPAAASLKTEAFPTALVSGTTVNMRAGPSTSYGVVARLTRGTEVYDMGTAAGGWSQIKVVATGERGFMASSFLDPQF</sequence>
<dbReference type="Proteomes" id="UP000199650">
    <property type="component" value="Unassembled WGS sequence"/>
</dbReference>
<dbReference type="AlphaFoldDB" id="A0A1I0N4I5"/>
<dbReference type="InterPro" id="IPR003646">
    <property type="entry name" value="SH3-like_bac-type"/>
</dbReference>
<evidence type="ECO:0000313" key="3">
    <source>
        <dbReference type="Proteomes" id="UP000199650"/>
    </source>
</evidence>
<proteinExistence type="predicted"/>
<gene>
    <name evidence="2" type="ORF">SAMN05444851_0553</name>
</gene>
<reference evidence="2 3" key="1">
    <citation type="submission" date="2016-10" db="EMBL/GenBank/DDBJ databases">
        <authorList>
            <person name="de Groot N.N."/>
        </authorList>
    </citation>
    <scope>NUCLEOTIDE SEQUENCE [LARGE SCALE GENOMIC DNA]</scope>
    <source>
        <strain evidence="2 3">DSM 29439</strain>
    </source>
</reference>
<dbReference type="OrthoDB" id="7433551at2"/>
<evidence type="ECO:0000313" key="2">
    <source>
        <dbReference type="EMBL" id="SEV96009.1"/>
    </source>
</evidence>
<dbReference type="SMART" id="SM00287">
    <property type="entry name" value="SH3b"/>
    <property type="match status" value="1"/>
</dbReference>
<dbReference type="RefSeq" id="WP_091428093.1">
    <property type="nucleotide sequence ID" value="NZ_FOJB01000001.1"/>
</dbReference>